<dbReference type="InterPro" id="IPR051172">
    <property type="entry name" value="Chlamydia_OmcB"/>
</dbReference>
<feature type="domain" description="DUF7507" evidence="1">
    <location>
        <begin position="24"/>
        <end position="114"/>
    </location>
</feature>
<dbReference type="InterPro" id="IPR055354">
    <property type="entry name" value="DUF7507"/>
</dbReference>
<sequence length="773" mass="83196">MTAENEQPDRKVNVSAVNANVGLPSLMLTKSVSPERAKAGQTVVYTIKAVNEGDVDLLNIRVTDSVIGLDQRIDHMESGTEIVFRWPYVIPFDTPSGQLTNVMNIQGSNMKPQAVSVSFEVLSGARMSVNIIPDKVLVKPGERVVYEITVVNTGNVELTQVELTEGQTLLNRRMPNIPVGERRSITTEYTVPLGTPPGIYTSRAIVDASEIMDQITASSAIEVVAVKAIGVRVLSDRQTVTPGSTVHYAITVGNLGNVPLEPVRIVDSLTGIDVKIAVLEVAQFFDTSTTYDVPVEAAIGLQIVNNVTAMSIDVEPTVAETLVTVVSAGLVISIQGHPTVTGGTAAVITYTITVTNEEIFPQTNVVLNIPNIPFTRTIPVLAPGATEIIAKPYILSNQSLRIQGRFPFLQLNAGTTTLIVLFPKPGSVVTTSLFVHSDQTAVQRISYQTLIVNSFGLPALNVRKLSDRTMALPGENVNYIAEVTNENEFVATDVVVRDELTGTEQTVPALWEGMIARLVFPFTIPEDALQGETIVNTVTVRSTSHTDQALPIAATASASVFVIAEPAPALLLASSAAPNPVPNNGDTEITITVTNRTDGILTNVRILESLTMFATVIPELSPGQSLFYKLPFHIPQQTVGGTIFTSYTSAVADQTRLEQQIFNIVTSVLSDIRLTQTANREEASPGDAIIFTIRIGNASNVPIVNGNLFAPLFSLRMQTESFQIGAEQVIVLRFVVPEGMDDDGDLISWVYLSSDNGPTLQVSTAVRIVIDEE</sequence>
<dbReference type="Gene3D" id="2.60.40.10">
    <property type="entry name" value="Immunoglobulins"/>
    <property type="match status" value="1"/>
</dbReference>
<dbReference type="PANTHER" id="PTHR34819">
    <property type="entry name" value="LARGE CYSTEINE-RICH PERIPLASMIC PROTEIN OMCB"/>
    <property type="match status" value="1"/>
</dbReference>
<dbReference type="InterPro" id="IPR047589">
    <property type="entry name" value="DUF11_rpt"/>
</dbReference>
<gene>
    <name evidence="2" type="ORF">J2T15_005512</name>
</gene>
<dbReference type="InterPro" id="IPR013783">
    <property type="entry name" value="Ig-like_fold"/>
</dbReference>
<name>A0ABT9UAI7_PAEHA</name>
<dbReference type="Proteomes" id="UP001229346">
    <property type="component" value="Unassembled WGS sequence"/>
</dbReference>
<dbReference type="NCBIfam" id="TIGR01451">
    <property type="entry name" value="B_ant_repeat"/>
    <property type="match status" value="3"/>
</dbReference>
<proteinExistence type="predicted"/>
<protein>
    <submittedName>
        <fullName evidence="2">Repeat protein (TIGR01451 family)</fullName>
    </submittedName>
</protein>
<keyword evidence="3" id="KW-1185">Reference proteome</keyword>
<organism evidence="2 3">
    <name type="scientific">Paenibacillus harenae</name>
    <dbReference type="NCBI Taxonomy" id="306543"/>
    <lineage>
        <taxon>Bacteria</taxon>
        <taxon>Bacillati</taxon>
        <taxon>Bacillota</taxon>
        <taxon>Bacilli</taxon>
        <taxon>Bacillales</taxon>
        <taxon>Paenibacillaceae</taxon>
        <taxon>Paenibacillus</taxon>
    </lineage>
</organism>
<accession>A0ABT9UAI7</accession>
<evidence type="ECO:0000313" key="3">
    <source>
        <dbReference type="Proteomes" id="UP001229346"/>
    </source>
</evidence>
<evidence type="ECO:0000259" key="1">
    <source>
        <dbReference type="Pfam" id="PF24346"/>
    </source>
</evidence>
<reference evidence="2 3" key="1">
    <citation type="submission" date="2023-07" db="EMBL/GenBank/DDBJ databases">
        <title>Sorghum-associated microbial communities from plants grown in Nebraska, USA.</title>
        <authorList>
            <person name="Schachtman D."/>
        </authorList>
    </citation>
    <scope>NUCLEOTIDE SEQUENCE [LARGE SCALE GENOMIC DNA]</scope>
    <source>
        <strain evidence="2 3">CC482</strain>
    </source>
</reference>
<dbReference type="EMBL" id="JAUSSU010000015">
    <property type="protein sequence ID" value="MDQ0116036.1"/>
    <property type="molecule type" value="Genomic_DNA"/>
</dbReference>
<dbReference type="PANTHER" id="PTHR34819:SF5">
    <property type="entry name" value="CONSERVED REPEAT DOMAIN PROTEIN"/>
    <property type="match status" value="1"/>
</dbReference>
<evidence type="ECO:0000313" key="2">
    <source>
        <dbReference type="EMBL" id="MDQ0116036.1"/>
    </source>
</evidence>
<comment type="caution">
    <text evidence="2">The sequence shown here is derived from an EMBL/GenBank/DDBJ whole genome shotgun (WGS) entry which is preliminary data.</text>
</comment>
<dbReference type="Pfam" id="PF24346">
    <property type="entry name" value="DUF7507"/>
    <property type="match status" value="1"/>
</dbReference>
<dbReference type="RefSeq" id="WP_307208055.1">
    <property type="nucleotide sequence ID" value="NZ_JAUSSU010000015.1"/>
</dbReference>